<dbReference type="Pfam" id="PF13458">
    <property type="entry name" value="Peripla_BP_6"/>
    <property type="match status" value="1"/>
</dbReference>
<evidence type="ECO:0000259" key="3">
    <source>
        <dbReference type="Pfam" id="PF13458"/>
    </source>
</evidence>
<gene>
    <name evidence="4" type="ORF">EV670_0521</name>
</gene>
<feature type="domain" description="Leucine-binding protein" evidence="3">
    <location>
        <begin position="20"/>
        <end position="141"/>
    </location>
</feature>
<evidence type="ECO:0000313" key="5">
    <source>
        <dbReference type="Proteomes" id="UP000293671"/>
    </source>
</evidence>
<dbReference type="OrthoDB" id="8893436at2"/>
<comment type="caution">
    <text evidence="4">The sequence shown here is derived from an EMBL/GenBank/DDBJ whole genome shotgun (WGS) entry which is preliminary data.</text>
</comment>
<dbReference type="InterPro" id="IPR028081">
    <property type="entry name" value="Leu-bd"/>
</dbReference>
<keyword evidence="5" id="KW-1185">Reference proteome</keyword>
<evidence type="ECO:0000256" key="1">
    <source>
        <dbReference type="ARBA" id="ARBA00010062"/>
    </source>
</evidence>
<dbReference type="AlphaFoldDB" id="A0A4V2FUL2"/>
<proteinExistence type="inferred from homology"/>
<dbReference type="Proteomes" id="UP000293671">
    <property type="component" value="Unassembled WGS sequence"/>
</dbReference>
<sequence length="148" mass="15877">MAFGPSVEPAVRAARLYAGAPIYAIGIVNSRSTLEALGDQARGLAFTQVTPYPFQPNTAITRDYGAAMARAGLPLDVDHFFGYLNLRVLLEAMRRTGKSISPQSLLNTLESVGKIGLGGYEVKWGPQNHHGSSFVDVMVVGPGGRFIR</sequence>
<dbReference type="InterPro" id="IPR028082">
    <property type="entry name" value="Peripla_BP_I"/>
</dbReference>
<protein>
    <submittedName>
        <fullName evidence="4">Substrate-binding family protein</fullName>
    </submittedName>
</protein>
<evidence type="ECO:0000256" key="2">
    <source>
        <dbReference type="ARBA" id="ARBA00022729"/>
    </source>
</evidence>
<organism evidence="4 5">
    <name type="scientific">Rivibacter subsaxonicus</name>
    <dbReference type="NCBI Taxonomy" id="457575"/>
    <lineage>
        <taxon>Bacteria</taxon>
        <taxon>Pseudomonadati</taxon>
        <taxon>Pseudomonadota</taxon>
        <taxon>Betaproteobacteria</taxon>
        <taxon>Burkholderiales</taxon>
        <taxon>Rivibacter</taxon>
    </lineage>
</organism>
<dbReference type="Gene3D" id="3.40.50.2300">
    <property type="match status" value="2"/>
</dbReference>
<name>A0A4V2FUL2_9BURK</name>
<keyword evidence="2" id="KW-0732">Signal</keyword>
<evidence type="ECO:0000313" key="4">
    <source>
        <dbReference type="EMBL" id="RZU02496.1"/>
    </source>
</evidence>
<reference evidence="4 5" key="1">
    <citation type="submission" date="2019-02" db="EMBL/GenBank/DDBJ databases">
        <title>Genomic Encyclopedia of Type Strains, Phase IV (KMG-IV): sequencing the most valuable type-strain genomes for metagenomic binning, comparative biology and taxonomic classification.</title>
        <authorList>
            <person name="Goeker M."/>
        </authorList>
    </citation>
    <scope>NUCLEOTIDE SEQUENCE [LARGE SCALE GENOMIC DNA]</scope>
    <source>
        <strain evidence="4 5">DSM 19570</strain>
    </source>
</reference>
<comment type="similarity">
    <text evidence="1">Belongs to the leucine-binding protein family.</text>
</comment>
<accession>A0A4V2FUL2</accession>
<dbReference type="EMBL" id="SHKP01000004">
    <property type="protein sequence ID" value="RZU02496.1"/>
    <property type="molecule type" value="Genomic_DNA"/>
</dbReference>
<dbReference type="SUPFAM" id="SSF53822">
    <property type="entry name" value="Periplasmic binding protein-like I"/>
    <property type="match status" value="1"/>
</dbReference>